<accession>A0AAF0DVU4</accession>
<dbReference type="Proteomes" id="UP001216638">
    <property type="component" value="Chromosome 4"/>
</dbReference>
<keyword evidence="1 3" id="KW-0853">WD repeat</keyword>
<dbReference type="SUPFAM" id="SSF81383">
    <property type="entry name" value="F-box domain"/>
    <property type="match status" value="1"/>
</dbReference>
<dbReference type="InterPro" id="IPR001680">
    <property type="entry name" value="WD40_rpt"/>
</dbReference>
<dbReference type="PROSITE" id="PS00678">
    <property type="entry name" value="WD_REPEATS_1"/>
    <property type="match status" value="1"/>
</dbReference>
<keyword evidence="6" id="KW-1185">Reference proteome</keyword>
<dbReference type="PRINTS" id="PR00320">
    <property type="entry name" value="GPROTEINBRPT"/>
</dbReference>
<feature type="repeat" description="WD" evidence="3">
    <location>
        <begin position="297"/>
        <end position="336"/>
    </location>
</feature>
<dbReference type="EMBL" id="CP119954">
    <property type="protein sequence ID" value="WFC96711.1"/>
    <property type="molecule type" value="Genomic_DNA"/>
</dbReference>
<dbReference type="InterPro" id="IPR001810">
    <property type="entry name" value="F-box_dom"/>
</dbReference>
<organism evidence="5 6">
    <name type="scientific">Malassezia brasiliensis</name>
    <dbReference type="NCBI Taxonomy" id="1821822"/>
    <lineage>
        <taxon>Eukaryota</taxon>
        <taxon>Fungi</taxon>
        <taxon>Dikarya</taxon>
        <taxon>Basidiomycota</taxon>
        <taxon>Ustilaginomycotina</taxon>
        <taxon>Malasseziomycetes</taxon>
        <taxon>Malasseziales</taxon>
        <taxon>Malasseziaceae</taxon>
        <taxon>Malassezia</taxon>
    </lineage>
</organism>
<feature type="repeat" description="WD" evidence="3">
    <location>
        <begin position="212"/>
        <end position="241"/>
    </location>
</feature>
<sequence>MPLPALRWTELRAPVDAACRRVSEHEVLCADATALPSTVGVRVAWKPPSHTPRPRIDFLACLPEELAIYTLSLLRDHADVLRAACVSRTWHRLAGDPALWRLLLVHHPGWGVRWDRLARAPPSVRGAWRALYMDRYELERRWRALQTLRRDGAPPTAFRPAIVRLRGHTDSVYACCLDPAHGTGGAGYVVSGSRDRTIRVWDAASAACVATLHGHTGSVVCLAHHDDMLVSGSSDATARVWRRGGAGAPHYVLVHVLQGHTAGVLDVAFDAHYIVTASRDTSVRVWRRTDARLVHVYDAHRGSVNACSVRDGLVATGAGDGSIYVWRIGTGETLCAVREPRSGVASILLAGAWLLAGSSDHTVRVWCVARGACVGAFAAHTKLVRALAYDPARQLLVSGGWDRTTRVWDLARREALREPGATPPLVVCLSMPQARIFDVALDTTRVLSACEDGTVWVADFGHQGLASDLFA</sequence>
<dbReference type="InterPro" id="IPR019775">
    <property type="entry name" value="WD40_repeat_CS"/>
</dbReference>
<evidence type="ECO:0000256" key="1">
    <source>
        <dbReference type="ARBA" id="ARBA00022574"/>
    </source>
</evidence>
<evidence type="ECO:0000313" key="6">
    <source>
        <dbReference type="Proteomes" id="UP001216638"/>
    </source>
</evidence>
<evidence type="ECO:0000256" key="2">
    <source>
        <dbReference type="ARBA" id="ARBA00022737"/>
    </source>
</evidence>
<evidence type="ECO:0000256" key="3">
    <source>
        <dbReference type="PROSITE-ProRule" id="PRU00221"/>
    </source>
</evidence>
<evidence type="ECO:0000313" key="5">
    <source>
        <dbReference type="EMBL" id="WFC96711.1"/>
    </source>
</evidence>
<dbReference type="PROSITE" id="PS50294">
    <property type="entry name" value="WD_REPEATS_REGION"/>
    <property type="match status" value="4"/>
</dbReference>
<dbReference type="PROSITE" id="PS50082">
    <property type="entry name" value="WD_REPEATS_2"/>
    <property type="match status" value="5"/>
</dbReference>
<dbReference type="Pfam" id="PF12937">
    <property type="entry name" value="F-box-like"/>
    <property type="match status" value="1"/>
</dbReference>
<dbReference type="InterPro" id="IPR036322">
    <property type="entry name" value="WD40_repeat_dom_sf"/>
</dbReference>
<gene>
    <name evidence="5" type="ORF">MBRA1_003374</name>
</gene>
<dbReference type="AlphaFoldDB" id="A0AAF0DVU4"/>
<dbReference type="SMART" id="SM00320">
    <property type="entry name" value="WD40"/>
    <property type="match status" value="7"/>
</dbReference>
<dbReference type="Gene3D" id="2.130.10.10">
    <property type="entry name" value="YVTN repeat-like/Quinoprotein amine dehydrogenase"/>
    <property type="match status" value="2"/>
</dbReference>
<feature type="repeat" description="WD" evidence="3">
    <location>
        <begin position="377"/>
        <end position="418"/>
    </location>
</feature>
<dbReference type="InterPro" id="IPR036047">
    <property type="entry name" value="F-box-like_dom_sf"/>
</dbReference>
<dbReference type="PANTHER" id="PTHR22847:SF745">
    <property type="entry name" value="F-BOX_WD REPEAT-CONTAINING PROTEIN 7"/>
    <property type="match status" value="1"/>
</dbReference>
<dbReference type="InterPro" id="IPR020472">
    <property type="entry name" value="WD40_PAC1"/>
</dbReference>
<dbReference type="SUPFAM" id="SSF50978">
    <property type="entry name" value="WD40 repeat-like"/>
    <property type="match status" value="1"/>
</dbReference>
<reference evidence="5" key="1">
    <citation type="submission" date="2023-03" db="EMBL/GenBank/DDBJ databases">
        <title>Mating type loci evolution in Malassezia.</title>
        <authorList>
            <person name="Coelho M.A."/>
        </authorList>
    </citation>
    <scope>NUCLEOTIDE SEQUENCE</scope>
    <source>
        <strain evidence="5">CBS 14135</strain>
    </source>
</reference>
<dbReference type="InterPro" id="IPR015943">
    <property type="entry name" value="WD40/YVTN_repeat-like_dom_sf"/>
</dbReference>
<keyword evidence="2" id="KW-0677">Repeat</keyword>
<feature type="domain" description="F-box" evidence="4">
    <location>
        <begin position="60"/>
        <end position="102"/>
    </location>
</feature>
<feature type="repeat" description="WD" evidence="3">
    <location>
        <begin position="257"/>
        <end position="296"/>
    </location>
</feature>
<dbReference type="Pfam" id="PF00400">
    <property type="entry name" value="WD40"/>
    <property type="match status" value="6"/>
</dbReference>
<dbReference type="CDD" id="cd00200">
    <property type="entry name" value="WD40"/>
    <property type="match status" value="1"/>
</dbReference>
<evidence type="ECO:0000259" key="4">
    <source>
        <dbReference type="Pfam" id="PF12937"/>
    </source>
</evidence>
<feature type="repeat" description="WD" evidence="3">
    <location>
        <begin position="165"/>
        <end position="211"/>
    </location>
</feature>
<name>A0AAF0DVU4_9BASI</name>
<dbReference type="PANTHER" id="PTHR22847">
    <property type="entry name" value="WD40 REPEAT PROTEIN"/>
    <property type="match status" value="1"/>
</dbReference>
<dbReference type="Gene3D" id="1.20.1280.50">
    <property type="match status" value="1"/>
</dbReference>
<proteinExistence type="predicted"/>
<protein>
    <recommendedName>
        <fullName evidence="4">F-box domain-containing protein</fullName>
    </recommendedName>
</protein>